<dbReference type="Proteomes" id="UP000728106">
    <property type="component" value="Unassembled WGS sequence"/>
</dbReference>
<protein>
    <submittedName>
        <fullName evidence="1">DUF3383 domain-containing protein</fullName>
    </submittedName>
</protein>
<name>A0AA40YNV3_WEICO</name>
<proteinExistence type="predicted"/>
<comment type="caution">
    <text evidence="1">The sequence shown here is derived from an EMBL/GenBank/DDBJ whole genome shotgun (WGS) entry which is preliminary data.</text>
</comment>
<dbReference type="AlphaFoldDB" id="A0AA40YNV3"/>
<dbReference type="Pfam" id="PF11863">
    <property type="entry name" value="DUF3383"/>
    <property type="match status" value="1"/>
</dbReference>
<evidence type="ECO:0000313" key="2">
    <source>
        <dbReference type="Proteomes" id="UP000728106"/>
    </source>
</evidence>
<dbReference type="RefSeq" id="WP_199411984.1">
    <property type="nucleotide sequence ID" value="NZ_JAAOCK010000013.1"/>
</dbReference>
<organism evidence="1 2">
    <name type="scientific">Weissella confusa</name>
    <name type="common">Lactobacillus confusus</name>
    <dbReference type="NCBI Taxonomy" id="1583"/>
    <lineage>
        <taxon>Bacteria</taxon>
        <taxon>Bacillati</taxon>
        <taxon>Bacillota</taxon>
        <taxon>Bacilli</taxon>
        <taxon>Lactobacillales</taxon>
        <taxon>Lactobacillaceae</taxon>
        <taxon>Weissella</taxon>
    </lineage>
</organism>
<evidence type="ECO:0000313" key="1">
    <source>
        <dbReference type="EMBL" id="MBJ7637901.1"/>
    </source>
</evidence>
<gene>
    <name evidence="1" type="ORF">HAU20_00495</name>
</gene>
<keyword evidence="2" id="KW-1185">Reference proteome</keyword>
<sequence>MANDLLDVHVILDVASPAQPVNLGNLAIFIVQNGTNEVIADTTVSTFQEITDRGLTLGAEATQIAKGFFAQEAHGQTLFIYGVPKSTDGATTTKKLETALGDGWEFGAIVPSTQNDIVAMSNAIEAYGRKFLVVSGTGFDGAPADAITALEAVKNAPFYGNARTFMIGGVDAEQSYNIGAFVGAVGNKTPGSATWKFKSLTGSTAIKANGSVVSIATKNNVNLYVVKAGKDQTSEGLTLGGDYIDALLGDDWVRATLETNIQNLLQSVDKLSYDMTGIAQLEAAVTTVLRQATDNGIILVNPETGAGQFTVTTQTRDQQSAADVASRKYNGLSFTYTRAGAIHDVTIHGTIGNI</sequence>
<accession>A0AA40YNV3</accession>
<dbReference type="EMBL" id="JAAOCP010000001">
    <property type="protein sequence ID" value="MBJ7637901.1"/>
    <property type="molecule type" value="Genomic_DNA"/>
</dbReference>
<dbReference type="InterPro" id="IPR021808">
    <property type="entry name" value="DUF3383"/>
</dbReference>
<reference evidence="1 2" key="1">
    <citation type="journal article" date="2021" name="Int. J. Food Microbiol.">
        <title>Safety demonstration of a microbial species for use in the food chain: Weissella confusa.</title>
        <authorList>
            <person name="Bourdichon F."/>
            <person name="Patrone V."/>
            <person name="Fontana A."/>
            <person name="Milani G."/>
            <person name="Morelli L."/>
        </authorList>
    </citation>
    <scope>NUCLEOTIDE SEQUENCE [LARGE SCALE GENOMIC DNA]</scope>
    <source>
        <strain evidence="1 2">CCUG 43002</strain>
    </source>
</reference>